<dbReference type="EMBL" id="BMEC01000002">
    <property type="protein sequence ID" value="GGC26042.1"/>
    <property type="molecule type" value="Genomic_DNA"/>
</dbReference>
<gene>
    <name evidence="1" type="ORF">GCM10011506_09310</name>
</gene>
<comment type="caution">
    <text evidence="1">The sequence shown here is derived from an EMBL/GenBank/DDBJ whole genome shotgun (WGS) entry which is preliminary data.</text>
</comment>
<evidence type="ECO:0000313" key="1">
    <source>
        <dbReference type="EMBL" id="GGC26042.1"/>
    </source>
</evidence>
<name>A0ABQ1LKB7_9BACT</name>
<organism evidence="1 2">
    <name type="scientific">Marivirga lumbricoides</name>
    <dbReference type="NCBI Taxonomy" id="1046115"/>
    <lineage>
        <taxon>Bacteria</taxon>
        <taxon>Pseudomonadati</taxon>
        <taxon>Bacteroidota</taxon>
        <taxon>Cytophagia</taxon>
        <taxon>Cytophagales</taxon>
        <taxon>Marivirgaceae</taxon>
        <taxon>Marivirga</taxon>
    </lineage>
</organism>
<dbReference type="SUPFAM" id="SSF54427">
    <property type="entry name" value="NTF2-like"/>
    <property type="match status" value="1"/>
</dbReference>
<proteinExistence type="predicted"/>
<sequence>MKTSLFILAFFVLAISPQKQELTHKEIIKQYYDAFNHSDFEKVKELIADSIVFTEGDYVMPYSKESFHEKFRWDSVFKPTYKIIELKEHGNQVIATVAVTSLRFKFLKNNPLTCSHKFSFKSGEIVKSEALDCIDADWIVWQKERDTLVKWVSMHHPDLNGFIHDLTMKGAVNYVRAMNLYTNRRDSL</sequence>
<evidence type="ECO:0008006" key="3">
    <source>
        <dbReference type="Google" id="ProtNLM"/>
    </source>
</evidence>
<dbReference type="RefSeq" id="WP_188460677.1">
    <property type="nucleotide sequence ID" value="NZ_BAABHU010000002.1"/>
</dbReference>
<dbReference type="InterPro" id="IPR032710">
    <property type="entry name" value="NTF2-like_dom_sf"/>
</dbReference>
<reference evidence="2" key="1">
    <citation type="journal article" date="2019" name="Int. J. Syst. Evol. Microbiol.">
        <title>The Global Catalogue of Microorganisms (GCM) 10K type strain sequencing project: providing services to taxonomists for standard genome sequencing and annotation.</title>
        <authorList>
            <consortium name="The Broad Institute Genomics Platform"/>
            <consortium name="The Broad Institute Genome Sequencing Center for Infectious Disease"/>
            <person name="Wu L."/>
            <person name="Ma J."/>
        </authorList>
    </citation>
    <scope>NUCLEOTIDE SEQUENCE [LARGE SCALE GENOMIC DNA]</scope>
    <source>
        <strain evidence="2">CGMCC 1.10832</strain>
    </source>
</reference>
<dbReference type="Gene3D" id="3.10.450.50">
    <property type="match status" value="1"/>
</dbReference>
<accession>A0ABQ1LKB7</accession>
<evidence type="ECO:0000313" key="2">
    <source>
        <dbReference type="Proteomes" id="UP000636010"/>
    </source>
</evidence>
<keyword evidence="2" id="KW-1185">Reference proteome</keyword>
<dbReference type="Proteomes" id="UP000636010">
    <property type="component" value="Unassembled WGS sequence"/>
</dbReference>
<protein>
    <recommendedName>
        <fullName evidence="3">SnoaL-like domain-containing protein</fullName>
    </recommendedName>
</protein>